<keyword evidence="3" id="KW-0539">Nucleus</keyword>
<dbReference type="EMBL" id="JAJTJA010000012">
    <property type="protein sequence ID" value="KAH8691433.1"/>
    <property type="molecule type" value="Genomic_DNA"/>
</dbReference>
<dbReference type="SMART" id="SM00906">
    <property type="entry name" value="Fungal_trans"/>
    <property type="match status" value="1"/>
</dbReference>
<name>A0AAD4PVK2_9EURO</name>
<dbReference type="GO" id="GO:0000435">
    <property type="term" value="P:positive regulation of transcription from RNA polymerase II promoter by galactose"/>
    <property type="evidence" value="ECO:0007669"/>
    <property type="project" value="TreeGrafter"/>
</dbReference>
<gene>
    <name evidence="5" type="ORF">BGW36DRAFT_363765</name>
</gene>
<sequence>MKEATKPPTSSPAQSPRTEFYLTYEDCSISRDEGGLARLKTFFCDAKSESIYSSGPGLGPFPVFPEQPMPLEDKHTLTTNLSKDQQSYFLRLFCDHLHQQIQILTSKQLKELYNSNWEQLYDKRPVDGALLDCMIALGIQYGHHTGLSSRILAVNGNSSCDGPRPGWSYIRRCRKILAGWSRVSLEVLQCDLLIALFLMHASSYQEAYRVLGCAVRNALSLNLQCDPAEHFSTVEKTLRKRLWWLLFVMDFQCSRQLGKPLAVQLSIITCSLPVSDDRETKSATVDEDDITYLAFLTHMTKLAIIWTDIQQRLSMNKVYEGTCNAIVLEHCADRISASLLQLDTWMSEISGRFTPPSGYSMAQTNIEKHGFAFELGVPPRIQRQRIILILWYHDTYIMLQRPFICFATPGQAKAQYHSQSALQHSLVVISIVHQAFSSSDILYGWPEAIYILWNATTAVLGFIRVSPERSRVPSAIASIRKALWVFENYSVTCASSVMAKNVIQSLLSKLNVSMVNLDETGMDAEVRTATSKTSQQLGLRDSSSPLLTTLSSSHDAMEIIGLDDLVGIENGNWDLSWPTYEVLQGA</sequence>
<dbReference type="CDD" id="cd12148">
    <property type="entry name" value="fungal_TF_MHR"/>
    <property type="match status" value="1"/>
</dbReference>
<dbReference type="PANTHER" id="PTHR47424">
    <property type="entry name" value="REGULATORY PROTEIN GAL4"/>
    <property type="match status" value="1"/>
</dbReference>
<dbReference type="GO" id="GO:0006351">
    <property type="term" value="P:DNA-templated transcription"/>
    <property type="evidence" value="ECO:0007669"/>
    <property type="project" value="InterPro"/>
</dbReference>
<dbReference type="RefSeq" id="XP_046067525.1">
    <property type="nucleotide sequence ID" value="XM_046214494.1"/>
</dbReference>
<dbReference type="AlphaFoldDB" id="A0AAD4PVK2"/>
<evidence type="ECO:0000259" key="4">
    <source>
        <dbReference type="SMART" id="SM00906"/>
    </source>
</evidence>
<dbReference type="Proteomes" id="UP001201262">
    <property type="component" value="Unassembled WGS sequence"/>
</dbReference>
<proteinExistence type="predicted"/>
<keyword evidence="2" id="KW-0804">Transcription</keyword>
<organism evidence="5 6">
    <name type="scientific">Talaromyces proteolyticus</name>
    <dbReference type="NCBI Taxonomy" id="1131652"/>
    <lineage>
        <taxon>Eukaryota</taxon>
        <taxon>Fungi</taxon>
        <taxon>Dikarya</taxon>
        <taxon>Ascomycota</taxon>
        <taxon>Pezizomycotina</taxon>
        <taxon>Eurotiomycetes</taxon>
        <taxon>Eurotiomycetidae</taxon>
        <taxon>Eurotiales</taxon>
        <taxon>Trichocomaceae</taxon>
        <taxon>Talaromyces</taxon>
        <taxon>Talaromyces sect. Bacilispori</taxon>
    </lineage>
</organism>
<evidence type="ECO:0000313" key="5">
    <source>
        <dbReference type="EMBL" id="KAH8691433.1"/>
    </source>
</evidence>
<dbReference type="PANTHER" id="PTHR47424:SF12">
    <property type="entry name" value="TRANSCRIPTION FACTOR ASQA"/>
    <property type="match status" value="1"/>
</dbReference>
<evidence type="ECO:0000256" key="3">
    <source>
        <dbReference type="ARBA" id="ARBA00023242"/>
    </source>
</evidence>
<evidence type="ECO:0000313" key="6">
    <source>
        <dbReference type="Proteomes" id="UP001201262"/>
    </source>
</evidence>
<keyword evidence="1" id="KW-0805">Transcription regulation</keyword>
<reference evidence="5" key="1">
    <citation type="submission" date="2021-12" db="EMBL/GenBank/DDBJ databases">
        <title>Convergent genome expansion in fungi linked to evolution of root-endophyte symbiosis.</title>
        <authorList>
            <consortium name="DOE Joint Genome Institute"/>
            <person name="Ke Y.-H."/>
            <person name="Bonito G."/>
            <person name="Liao H.-L."/>
            <person name="Looney B."/>
            <person name="Rojas-Flechas A."/>
            <person name="Nash J."/>
            <person name="Hameed K."/>
            <person name="Schadt C."/>
            <person name="Martin F."/>
            <person name="Crous P.W."/>
            <person name="Miettinen O."/>
            <person name="Magnuson J.K."/>
            <person name="Labbe J."/>
            <person name="Jacobson D."/>
            <person name="Doktycz M.J."/>
            <person name="Veneault-Fourrey C."/>
            <person name="Kuo A."/>
            <person name="Mondo S."/>
            <person name="Calhoun S."/>
            <person name="Riley R."/>
            <person name="Ohm R."/>
            <person name="LaButti K."/>
            <person name="Andreopoulos B."/>
            <person name="Pangilinan J."/>
            <person name="Nolan M."/>
            <person name="Tritt A."/>
            <person name="Clum A."/>
            <person name="Lipzen A."/>
            <person name="Daum C."/>
            <person name="Barry K."/>
            <person name="Grigoriev I.V."/>
            <person name="Vilgalys R."/>
        </authorList>
    </citation>
    <scope>NUCLEOTIDE SEQUENCE</scope>
    <source>
        <strain evidence="5">PMI_201</strain>
    </source>
</reference>
<evidence type="ECO:0000256" key="2">
    <source>
        <dbReference type="ARBA" id="ARBA00023163"/>
    </source>
</evidence>
<evidence type="ECO:0000256" key="1">
    <source>
        <dbReference type="ARBA" id="ARBA00023015"/>
    </source>
</evidence>
<feature type="domain" description="Xylanolytic transcriptional activator regulatory" evidence="4">
    <location>
        <begin position="207"/>
        <end position="279"/>
    </location>
</feature>
<dbReference type="InterPro" id="IPR007219">
    <property type="entry name" value="XnlR_reg_dom"/>
</dbReference>
<accession>A0AAD4PVK2</accession>
<dbReference type="GO" id="GO:0000978">
    <property type="term" value="F:RNA polymerase II cis-regulatory region sequence-specific DNA binding"/>
    <property type="evidence" value="ECO:0007669"/>
    <property type="project" value="TreeGrafter"/>
</dbReference>
<dbReference type="Pfam" id="PF04082">
    <property type="entry name" value="Fungal_trans"/>
    <property type="match status" value="1"/>
</dbReference>
<dbReference type="GO" id="GO:0008270">
    <property type="term" value="F:zinc ion binding"/>
    <property type="evidence" value="ECO:0007669"/>
    <property type="project" value="InterPro"/>
</dbReference>
<keyword evidence="6" id="KW-1185">Reference proteome</keyword>
<dbReference type="GeneID" id="70244781"/>
<dbReference type="InterPro" id="IPR051127">
    <property type="entry name" value="Fungal_SecMet_Regulators"/>
</dbReference>
<protein>
    <submittedName>
        <fullName evidence="5">Fungal-specific transcription factor domain-containing protein</fullName>
    </submittedName>
</protein>
<dbReference type="GO" id="GO:0000981">
    <property type="term" value="F:DNA-binding transcription factor activity, RNA polymerase II-specific"/>
    <property type="evidence" value="ECO:0007669"/>
    <property type="project" value="TreeGrafter"/>
</dbReference>
<dbReference type="GO" id="GO:0005634">
    <property type="term" value="C:nucleus"/>
    <property type="evidence" value="ECO:0007669"/>
    <property type="project" value="TreeGrafter"/>
</dbReference>
<comment type="caution">
    <text evidence="5">The sequence shown here is derived from an EMBL/GenBank/DDBJ whole genome shotgun (WGS) entry which is preliminary data.</text>
</comment>